<dbReference type="Proteomes" id="UP000024376">
    <property type="component" value="Unassembled WGS sequence"/>
</dbReference>
<protein>
    <submittedName>
        <fullName evidence="1">Uncharacterized protein</fullName>
    </submittedName>
</protein>
<evidence type="ECO:0000313" key="2">
    <source>
        <dbReference type="Proteomes" id="UP000024376"/>
    </source>
</evidence>
<evidence type="ECO:0000313" key="1">
    <source>
        <dbReference type="EMBL" id="ETS05800.1"/>
    </source>
</evidence>
<reference evidence="2" key="1">
    <citation type="journal article" date="2013" name="Ind. Biotechnol.">
        <title>Comparative genomics analysis of Trichoderma reesei strains.</title>
        <authorList>
            <person name="Koike H."/>
            <person name="Aerts A."/>
            <person name="LaButti K."/>
            <person name="Grigoriev I.V."/>
            <person name="Baker S.E."/>
        </authorList>
    </citation>
    <scope>NUCLEOTIDE SEQUENCE [LARGE SCALE GENOMIC DNA]</scope>
    <source>
        <strain evidence="2">ATCC 56765 / BCRC 32924 / NRRL 11460 / Rut C-30</strain>
    </source>
</reference>
<dbReference type="KEGG" id="trr:M419DRAFT_71060"/>
<accession>A0A024SJZ0</accession>
<organism evidence="1 2">
    <name type="scientific">Hypocrea jecorina (strain ATCC 56765 / BCRC 32924 / NRRL 11460 / Rut C-30)</name>
    <name type="common">Trichoderma reesei</name>
    <dbReference type="NCBI Taxonomy" id="1344414"/>
    <lineage>
        <taxon>Eukaryota</taxon>
        <taxon>Fungi</taxon>
        <taxon>Dikarya</taxon>
        <taxon>Ascomycota</taxon>
        <taxon>Pezizomycotina</taxon>
        <taxon>Sordariomycetes</taxon>
        <taxon>Hypocreomycetidae</taxon>
        <taxon>Hypocreales</taxon>
        <taxon>Hypocreaceae</taxon>
        <taxon>Trichoderma</taxon>
    </lineage>
</organism>
<name>A0A024SJZ0_HYPJR</name>
<proteinExistence type="predicted"/>
<dbReference type="AlphaFoldDB" id="A0A024SJZ0"/>
<gene>
    <name evidence="1" type="ORF">M419DRAFT_71060</name>
</gene>
<dbReference type="EMBL" id="KI911140">
    <property type="protein sequence ID" value="ETS05800.1"/>
    <property type="molecule type" value="Genomic_DNA"/>
</dbReference>
<sequence length="244" mass="27020">MSTHDIGGKISREAESCREHAWLATEAQQPDETGILGDWLGDAHAENSDNLHLVCQFTPTAAYMDVFLKTATTRGNTKIDTNLAFNLLRPWVYDAIASGVVWRMRFEGAQLSSTARVNDRNSVVYQVGQVGDDSPANDFFQLRGLRGDSEINGLVWCMAVTRVTYATSKMVANNWFATLPTLSKCRHCLGDQDSEAYQLRVSASLAASANRGDVTLFGGQASMKPKHEEFSTDLLFFTRSYFSI</sequence>
<dbReference type="HOGENOM" id="CLU_1138704_0_0_1"/>